<keyword evidence="6 7" id="KW-0472">Membrane</keyword>
<feature type="transmembrane region" description="Helical" evidence="7">
    <location>
        <begin position="287"/>
        <end position="308"/>
    </location>
</feature>
<evidence type="ECO:0000256" key="2">
    <source>
        <dbReference type="ARBA" id="ARBA00022448"/>
    </source>
</evidence>
<dbReference type="PANTHER" id="PTHR43386:SF6">
    <property type="entry name" value="ABC TRANSPORTER PERMEASE PROTEIN"/>
    <property type="match status" value="1"/>
</dbReference>
<evidence type="ECO:0000256" key="5">
    <source>
        <dbReference type="ARBA" id="ARBA00022989"/>
    </source>
</evidence>
<proteinExistence type="inferred from homology"/>
<evidence type="ECO:0000256" key="3">
    <source>
        <dbReference type="ARBA" id="ARBA00022475"/>
    </source>
</evidence>
<dbReference type="PANTHER" id="PTHR43386">
    <property type="entry name" value="OLIGOPEPTIDE TRANSPORT SYSTEM PERMEASE PROTEIN APPC"/>
    <property type="match status" value="1"/>
</dbReference>
<dbReference type="PROSITE" id="PS50928">
    <property type="entry name" value="ABC_TM1"/>
    <property type="match status" value="1"/>
</dbReference>
<keyword evidence="3" id="KW-1003">Cell membrane</keyword>
<evidence type="ECO:0000256" key="7">
    <source>
        <dbReference type="RuleBase" id="RU363032"/>
    </source>
</evidence>
<feature type="transmembrane region" description="Helical" evidence="7">
    <location>
        <begin position="171"/>
        <end position="189"/>
    </location>
</feature>
<comment type="subcellular location">
    <subcellularLocation>
        <location evidence="1 7">Cell membrane</location>
        <topology evidence="1 7">Multi-pass membrane protein</topology>
    </subcellularLocation>
</comment>
<accession>A0ABZ3FTQ5</accession>
<dbReference type="InterPro" id="IPR025966">
    <property type="entry name" value="OppC_N"/>
</dbReference>
<feature type="transmembrane region" description="Helical" evidence="7">
    <location>
        <begin position="110"/>
        <end position="133"/>
    </location>
</feature>
<dbReference type="SUPFAM" id="SSF161098">
    <property type="entry name" value="MetI-like"/>
    <property type="match status" value="1"/>
</dbReference>
<sequence length="317" mass="34179">MTDRPSTDANPAAVSVAEGPKSEKARSLGSDAWESLRRRPIFWISSILIVIMLTMAIFPQLFTFFSPNPDPLFADQTKVRQPPSGDAWFGRDGQGFDVYSRTIYGARASILVGVLATLGTVVIGGIVGIFAGFYGRWVDAVLSRIADIFFAVPLLLGGILILYTFPSNFETPYLVVVGKVVFALSILGWPRIARIMRASVLQVKPQDYVQAARALGARPGRIIGGHVLPNAFAPVIVVATIDLGVYIAVEATLSFLGIGLQPPIVSWGIMISDASALGMLRAAPHMLLFPSIFLSVTVLAFIMLGDAIRDAFDPKSR</sequence>
<evidence type="ECO:0000259" key="9">
    <source>
        <dbReference type="PROSITE" id="PS50928"/>
    </source>
</evidence>
<feature type="transmembrane region" description="Helical" evidence="7">
    <location>
        <begin position="227"/>
        <end position="249"/>
    </location>
</feature>
<evidence type="ECO:0000313" key="10">
    <source>
        <dbReference type="EMBL" id="XAN08469.1"/>
    </source>
</evidence>
<feature type="region of interest" description="Disordered" evidence="8">
    <location>
        <begin position="1"/>
        <end position="22"/>
    </location>
</feature>
<dbReference type="Pfam" id="PF00528">
    <property type="entry name" value="BPD_transp_1"/>
    <property type="match status" value="1"/>
</dbReference>
<evidence type="ECO:0000256" key="4">
    <source>
        <dbReference type="ARBA" id="ARBA00022692"/>
    </source>
</evidence>
<comment type="similarity">
    <text evidence="7">Belongs to the binding-protein-dependent transport system permease family.</text>
</comment>
<gene>
    <name evidence="10" type="ORF">AADG42_14560</name>
</gene>
<evidence type="ECO:0000313" key="11">
    <source>
        <dbReference type="Proteomes" id="UP001442841"/>
    </source>
</evidence>
<evidence type="ECO:0000256" key="8">
    <source>
        <dbReference type="SAM" id="MobiDB-lite"/>
    </source>
</evidence>
<keyword evidence="11" id="KW-1185">Reference proteome</keyword>
<keyword evidence="2 7" id="KW-0813">Transport</keyword>
<dbReference type="Proteomes" id="UP001442841">
    <property type="component" value="Chromosome"/>
</dbReference>
<feature type="transmembrane region" description="Helical" evidence="7">
    <location>
        <begin position="145"/>
        <end position="165"/>
    </location>
</feature>
<keyword evidence="4 7" id="KW-0812">Transmembrane</keyword>
<dbReference type="Gene3D" id="1.10.3720.10">
    <property type="entry name" value="MetI-like"/>
    <property type="match status" value="1"/>
</dbReference>
<dbReference type="InterPro" id="IPR000515">
    <property type="entry name" value="MetI-like"/>
</dbReference>
<dbReference type="EMBL" id="CP154795">
    <property type="protein sequence ID" value="XAN08469.1"/>
    <property type="molecule type" value="Genomic_DNA"/>
</dbReference>
<reference evidence="10 11" key="1">
    <citation type="submission" date="2024-04" db="EMBL/GenBank/DDBJ databases">
        <title>Isolation of an actinomycete strain from pig manure.</title>
        <authorList>
            <person name="Gong T."/>
            <person name="Yu Z."/>
            <person name="An M."/>
            <person name="Wei C."/>
            <person name="Yang W."/>
            <person name="Liu L."/>
        </authorList>
    </citation>
    <scope>NUCLEOTIDE SEQUENCE [LARGE SCALE GENOMIC DNA]</scope>
    <source>
        <strain evidence="10 11">ZF39</strain>
    </source>
</reference>
<dbReference type="InterPro" id="IPR035906">
    <property type="entry name" value="MetI-like_sf"/>
</dbReference>
<keyword evidence="5 7" id="KW-1133">Transmembrane helix</keyword>
<organism evidence="10 11">
    <name type="scientific">Ammonicoccus fulvus</name>
    <dbReference type="NCBI Taxonomy" id="3138240"/>
    <lineage>
        <taxon>Bacteria</taxon>
        <taxon>Bacillati</taxon>
        <taxon>Actinomycetota</taxon>
        <taxon>Actinomycetes</taxon>
        <taxon>Propionibacteriales</taxon>
        <taxon>Propionibacteriaceae</taxon>
        <taxon>Ammonicoccus</taxon>
    </lineage>
</organism>
<feature type="domain" description="ABC transmembrane type-1" evidence="9">
    <location>
        <begin position="106"/>
        <end position="305"/>
    </location>
</feature>
<dbReference type="Pfam" id="PF12911">
    <property type="entry name" value="OppC_N"/>
    <property type="match status" value="1"/>
</dbReference>
<name>A0ABZ3FTQ5_9ACTN</name>
<evidence type="ECO:0000256" key="6">
    <source>
        <dbReference type="ARBA" id="ARBA00023136"/>
    </source>
</evidence>
<feature type="transmembrane region" description="Helical" evidence="7">
    <location>
        <begin position="41"/>
        <end position="62"/>
    </location>
</feature>
<dbReference type="CDD" id="cd06261">
    <property type="entry name" value="TM_PBP2"/>
    <property type="match status" value="1"/>
</dbReference>
<evidence type="ECO:0000256" key="1">
    <source>
        <dbReference type="ARBA" id="ARBA00004651"/>
    </source>
</evidence>
<dbReference type="RefSeq" id="WP_425309925.1">
    <property type="nucleotide sequence ID" value="NZ_CP154795.1"/>
</dbReference>
<protein>
    <submittedName>
        <fullName evidence="10">ABC transporter permease</fullName>
    </submittedName>
</protein>
<dbReference type="InterPro" id="IPR050366">
    <property type="entry name" value="BP-dependent_transpt_permease"/>
</dbReference>